<dbReference type="STRING" id="6265.A0A0B2W3W7"/>
<evidence type="ECO:0000256" key="4">
    <source>
        <dbReference type="ARBA" id="ARBA00022448"/>
    </source>
</evidence>
<keyword evidence="15" id="KW-0449">Lipoprotein</keyword>
<keyword evidence="14" id="KW-0539">Nucleus</keyword>
<name>A0A0B2W3W7_TOXCA</name>
<keyword evidence="5" id="KW-1003">Cell membrane</keyword>
<dbReference type="GO" id="GO:0005634">
    <property type="term" value="C:nucleus"/>
    <property type="evidence" value="ECO:0007669"/>
    <property type="project" value="UniProtKB-SubCell"/>
</dbReference>
<evidence type="ECO:0000256" key="16">
    <source>
        <dbReference type="ARBA" id="ARBA00038164"/>
    </source>
</evidence>
<reference evidence="18 19" key="1">
    <citation type="submission" date="2014-11" db="EMBL/GenBank/DDBJ databases">
        <title>Genetic blueprint of the zoonotic pathogen Toxocara canis.</title>
        <authorList>
            <person name="Zhu X.-Q."/>
            <person name="Korhonen P.K."/>
            <person name="Cai H."/>
            <person name="Young N.D."/>
            <person name="Nejsum P."/>
            <person name="von Samson-Himmelstjerna G."/>
            <person name="Boag P.R."/>
            <person name="Tan P."/>
            <person name="Li Q."/>
            <person name="Min J."/>
            <person name="Yang Y."/>
            <person name="Wang X."/>
            <person name="Fang X."/>
            <person name="Hall R.S."/>
            <person name="Hofmann A."/>
            <person name="Sternberg P.W."/>
            <person name="Jex A.R."/>
            <person name="Gasser R.B."/>
        </authorList>
    </citation>
    <scope>NUCLEOTIDE SEQUENCE [LARGE SCALE GENOMIC DNA]</scope>
    <source>
        <strain evidence="18">PN_DK_2014</strain>
    </source>
</reference>
<gene>
    <name evidence="18" type="primary">Chp1</name>
    <name evidence="18" type="ORF">Tcan_07438</name>
</gene>
<evidence type="ECO:0000256" key="13">
    <source>
        <dbReference type="ARBA" id="ARBA00023136"/>
    </source>
</evidence>
<evidence type="ECO:0000256" key="1">
    <source>
        <dbReference type="ARBA" id="ARBA00004123"/>
    </source>
</evidence>
<comment type="caution">
    <text evidence="18">The sequence shown here is derived from an EMBL/GenBank/DDBJ whole genome shotgun (WGS) entry which is preliminary data.</text>
</comment>
<accession>A0A0B2W3W7</accession>
<comment type="subcellular location">
    <subcellularLocation>
        <location evidence="2">Cell membrane</location>
    </subcellularLocation>
    <subcellularLocation>
        <location evidence="3">Cytoplasm</location>
    </subcellularLocation>
    <subcellularLocation>
        <location evidence="1">Nucleus</location>
    </subcellularLocation>
</comment>
<keyword evidence="9" id="KW-0479">Metal-binding</keyword>
<proteinExistence type="inferred from homology"/>
<evidence type="ECO:0000256" key="15">
    <source>
        <dbReference type="ARBA" id="ARBA00023288"/>
    </source>
</evidence>
<keyword evidence="12" id="KW-0653">Protein transport</keyword>
<evidence type="ECO:0000256" key="12">
    <source>
        <dbReference type="ARBA" id="ARBA00022927"/>
    </source>
</evidence>
<keyword evidence="13" id="KW-0472">Membrane</keyword>
<dbReference type="EMBL" id="JPKZ01000321">
    <property type="protein sequence ID" value="KHN87890.1"/>
    <property type="molecule type" value="Genomic_DNA"/>
</dbReference>
<keyword evidence="10" id="KW-0677">Repeat</keyword>
<dbReference type="SUPFAM" id="SSF47473">
    <property type="entry name" value="EF-hand"/>
    <property type="match status" value="1"/>
</dbReference>
<dbReference type="PROSITE" id="PS50222">
    <property type="entry name" value="EF_HAND_2"/>
    <property type="match status" value="2"/>
</dbReference>
<evidence type="ECO:0000259" key="17">
    <source>
        <dbReference type="PROSITE" id="PS50222"/>
    </source>
</evidence>
<protein>
    <submittedName>
        <fullName evidence="18">Calcineurin B homologous protein 1</fullName>
    </submittedName>
</protein>
<dbReference type="InterPro" id="IPR002048">
    <property type="entry name" value="EF_hand_dom"/>
</dbReference>
<keyword evidence="11" id="KW-0106">Calcium</keyword>
<feature type="domain" description="EF-hand" evidence="17">
    <location>
        <begin position="174"/>
        <end position="209"/>
    </location>
</feature>
<dbReference type="SMART" id="SM00054">
    <property type="entry name" value="EFh"/>
    <property type="match status" value="2"/>
</dbReference>
<dbReference type="OMA" id="TNCADAN"/>
<evidence type="ECO:0000256" key="10">
    <source>
        <dbReference type="ARBA" id="ARBA00022737"/>
    </source>
</evidence>
<dbReference type="PANTHER" id="PTHR46002">
    <property type="entry name" value="EG:114D9.1 PROTEIN-RELATED"/>
    <property type="match status" value="1"/>
</dbReference>
<comment type="similarity">
    <text evidence="16">Belongs to the calcineurin regulatory subunit family. CHP subfamily.</text>
</comment>
<dbReference type="CDD" id="cd00051">
    <property type="entry name" value="EFh"/>
    <property type="match status" value="1"/>
</dbReference>
<dbReference type="PROSITE" id="PS00018">
    <property type="entry name" value="EF_HAND_1"/>
    <property type="match status" value="2"/>
</dbReference>
<dbReference type="Pfam" id="PF13499">
    <property type="entry name" value="EF-hand_7"/>
    <property type="match status" value="1"/>
</dbReference>
<dbReference type="Proteomes" id="UP000031036">
    <property type="component" value="Unassembled WGS sequence"/>
</dbReference>
<dbReference type="InterPro" id="IPR011992">
    <property type="entry name" value="EF-hand-dom_pair"/>
</dbReference>
<evidence type="ECO:0000256" key="11">
    <source>
        <dbReference type="ARBA" id="ARBA00022837"/>
    </source>
</evidence>
<evidence type="ECO:0000256" key="8">
    <source>
        <dbReference type="ARBA" id="ARBA00022707"/>
    </source>
</evidence>
<dbReference type="InterPro" id="IPR051875">
    <property type="entry name" value="Calcineurin_B_homologous"/>
</dbReference>
<keyword evidence="4" id="KW-0813">Transport</keyword>
<dbReference type="AlphaFoldDB" id="A0A0B2W3W7"/>
<keyword evidence="19" id="KW-1185">Reference proteome</keyword>
<evidence type="ECO:0000256" key="9">
    <source>
        <dbReference type="ARBA" id="ARBA00022723"/>
    </source>
</evidence>
<evidence type="ECO:0000256" key="7">
    <source>
        <dbReference type="ARBA" id="ARBA00022553"/>
    </source>
</evidence>
<dbReference type="GO" id="GO:0015031">
    <property type="term" value="P:protein transport"/>
    <property type="evidence" value="ECO:0007669"/>
    <property type="project" value="UniProtKB-KW"/>
</dbReference>
<keyword evidence="7" id="KW-0597">Phosphoprotein</keyword>
<dbReference type="InterPro" id="IPR018247">
    <property type="entry name" value="EF_Hand_1_Ca_BS"/>
</dbReference>
<dbReference type="Gene3D" id="1.10.238.10">
    <property type="entry name" value="EF-hand"/>
    <property type="match status" value="1"/>
</dbReference>
<sequence>MGTANYMGTNCADANYQRRKCKEQLLCEGCSSIINVFYYKIAKFWDDLTLGSMVSDYAANVHIMGASSSSLSELEIEKLSIESGLSRKGIVTLYNRFISLAKHKDTRTDEVFMSHHDFLDIQELQMNPLGARIIDAFFADAEVGDRKRVYFRDFVKVLSHFRPINKAKPHPWNSREAKLRFAFTMYDLNKSGTITKDEFREILQMMIGGNVPVEQVNSIADRTMREADRDGDGCITFHEFCNAMEKTDIEQRMSFRFLT</sequence>
<evidence type="ECO:0000313" key="19">
    <source>
        <dbReference type="Proteomes" id="UP000031036"/>
    </source>
</evidence>
<dbReference type="GO" id="GO:0005886">
    <property type="term" value="C:plasma membrane"/>
    <property type="evidence" value="ECO:0007669"/>
    <property type="project" value="UniProtKB-SubCell"/>
</dbReference>
<evidence type="ECO:0000256" key="5">
    <source>
        <dbReference type="ARBA" id="ARBA00022475"/>
    </source>
</evidence>
<evidence type="ECO:0000256" key="3">
    <source>
        <dbReference type="ARBA" id="ARBA00004496"/>
    </source>
</evidence>
<keyword evidence="8" id="KW-0519">Myristate</keyword>
<feature type="domain" description="EF-hand" evidence="17">
    <location>
        <begin position="215"/>
        <end position="250"/>
    </location>
</feature>
<keyword evidence="6" id="KW-0963">Cytoplasm</keyword>
<dbReference type="OrthoDB" id="191686at2759"/>
<evidence type="ECO:0000313" key="18">
    <source>
        <dbReference type="EMBL" id="KHN87890.1"/>
    </source>
</evidence>
<dbReference type="GO" id="GO:0005509">
    <property type="term" value="F:calcium ion binding"/>
    <property type="evidence" value="ECO:0007669"/>
    <property type="project" value="InterPro"/>
</dbReference>
<organism evidence="18 19">
    <name type="scientific">Toxocara canis</name>
    <name type="common">Canine roundworm</name>
    <dbReference type="NCBI Taxonomy" id="6265"/>
    <lineage>
        <taxon>Eukaryota</taxon>
        <taxon>Metazoa</taxon>
        <taxon>Ecdysozoa</taxon>
        <taxon>Nematoda</taxon>
        <taxon>Chromadorea</taxon>
        <taxon>Rhabditida</taxon>
        <taxon>Spirurina</taxon>
        <taxon>Ascaridomorpha</taxon>
        <taxon>Ascaridoidea</taxon>
        <taxon>Toxocaridae</taxon>
        <taxon>Toxocara</taxon>
    </lineage>
</organism>
<evidence type="ECO:0000256" key="14">
    <source>
        <dbReference type="ARBA" id="ARBA00023242"/>
    </source>
</evidence>
<evidence type="ECO:0000256" key="6">
    <source>
        <dbReference type="ARBA" id="ARBA00022490"/>
    </source>
</evidence>
<dbReference type="GO" id="GO:0005737">
    <property type="term" value="C:cytoplasm"/>
    <property type="evidence" value="ECO:0007669"/>
    <property type="project" value="UniProtKB-SubCell"/>
</dbReference>
<evidence type="ECO:0000256" key="2">
    <source>
        <dbReference type="ARBA" id="ARBA00004236"/>
    </source>
</evidence>